<name>A0A2P2NBI0_RHIMU</name>
<organism evidence="1">
    <name type="scientific">Rhizophora mucronata</name>
    <name type="common">Asiatic mangrove</name>
    <dbReference type="NCBI Taxonomy" id="61149"/>
    <lineage>
        <taxon>Eukaryota</taxon>
        <taxon>Viridiplantae</taxon>
        <taxon>Streptophyta</taxon>
        <taxon>Embryophyta</taxon>
        <taxon>Tracheophyta</taxon>
        <taxon>Spermatophyta</taxon>
        <taxon>Magnoliopsida</taxon>
        <taxon>eudicotyledons</taxon>
        <taxon>Gunneridae</taxon>
        <taxon>Pentapetalae</taxon>
        <taxon>rosids</taxon>
        <taxon>fabids</taxon>
        <taxon>Malpighiales</taxon>
        <taxon>Rhizophoraceae</taxon>
        <taxon>Rhizophora</taxon>
    </lineage>
</organism>
<dbReference type="EMBL" id="GGEC01059343">
    <property type="protein sequence ID" value="MBX39827.1"/>
    <property type="molecule type" value="Transcribed_RNA"/>
</dbReference>
<reference evidence="1" key="1">
    <citation type="submission" date="2018-02" db="EMBL/GenBank/DDBJ databases">
        <title>Rhizophora mucronata_Transcriptome.</title>
        <authorList>
            <person name="Meera S.P."/>
            <person name="Sreeshan A."/>
            <person name="Augustine A."/>
        </authorList>
    </citation>
    <scope>NUCLEOTIDE SEQUENCE</scope>
    <source>
        <tissue evidence="1">Leaf</tissue>
    </source>
</reference>
<evidence type="ECO:0000313" key="1">
    <source>
        <dbReference type="EMBL" id="MBX39827.1"/>
    </source>
</evidence>
<proteinExistence type="predicted"/>
<dbReference type="AlphaFoldDB" id="A0A2P2NBI0"/>
<protein>
    <submittedName>
        <fullName evidence="1">Uncharacterized protein</fullName>
    </submittedName>
</protein>
<sequence length="17" mass="2003">MILSIYMKVFTFMFGCA</sequence>
<accession>A0A2P2NBI0</accession>